<dbReference type="SUPFAM" id="SSF89260">
    <property type="entry name" value="Collagen-binding domain"/>
    <property type="match status" value="1"/>
</dbReference>
<dbReference type="InterPro" id="IPR013517">
    <property type="entry name" value="FG-GAP"/>
</dbReference>
<dbReference type="PANTHER" id="PTHR46580">
    <property type="entry name" value="SENSOR KINASE-RELATED"/>
    <property type="match status" value="1"/>
</dbReference>
<dbReference type="InterPro" id="IPR035940">
    <property type="entry name" value="CAP_sf"/>
</dbReference>
<dbReference type="RefSeq" id="WP_264327019.1">
    <property type="nucleotide sequence ID" value="NZ_JADEXQ010000093.1"/>
</dbReference>
<dbReference type="CDD" id="cd05379">
    <property type="entry name" value="CAP_bacterial"/>
    <property type="match status" value="1"/>
</dbReference>
<dbReference type="EMBL" id="JADEXQ010000093">
    <property type="protein sequence ID" value="MBE9032200.1"/>
    <property type="molecule type" value="Genomic_DNA"/>
</dbReference>
<evidence type="ECO:0000313" key="5">
    <source>
        <dbReference type="Proteomes" id="UP000625316"/>
    </source>
</evidence>
<dbReference type="SUPFAM" id="SSF69318">
    <property type="entry name" value="Integrin alpha N-terminal domain"/>
    <property type="match status" value="1"/>
</dbReference>
<dbReference type="Pfam" id="PF00188">
    <property type="entry name" value="CAP"/>
    <property type="match status" value="1"/>
</dbReference>
<dbReference type="PANTHER" id="PTHR46580:SF2">
    <property type="entry name" value="MAM DOMAIN-CONTAINING PROTEIN"/>
    <property type="match status" value="1"/>
</dbReference>
<feature type="domain" description="SCP" evidence="2">
    <location>
        <begin position="445"/>
        <end position="565"/>
    </location>
</feature>
<sequence length="569" mass="62935">MPNPLGNTLSGALQSDLVWRNQATGADAIWHLNRTNFAFNSTAPQAGQDFTNLLSVADPTWEIKGTGDFNGDKKSDIVWRHRTSGTNIVWYFNESQFIRNPGAPQLGIDFDYLPSLADPNWDIQAIGDFNNDGSDDLVWRHQTLGQNAVWYLQNNQFVRNPGAPQLNIDFAYFPSMPDQNWQIKGSADFNGDGRADLVWRNQATGENAVWFLNNTQFVNNPGAPQLGQDFAYLPSITDPNWDIVAIGQFNGDDQADLVWRNRVTGDNVVWFLNGTNFAVNPGAPQAGQDFAYLPRQADTNWQIVGAIHRNPTNNTTSNTSGSTLATAFNLGTVNGLRAVQESISAGAANDYWRLDVSNQQSINVLLNNLSANADLQLLDASGNRVTDAFNRNGEFNSGTTAEVRSRILDPGTYYLRVYGNNTNTNYQLSILGLAATTNYTDRVVEITNFYRTQSGLNALQKNTNITNAAQAHSQSMALDDFFEHTGLNGSSTTQRVQAAGYNGVAAENIAAGQLHAEHAMERWMYSSGHRANILNANYQDIGVGYYYLAQDGGTERWQRYWTSNFGIRS</sequence>
<reference evidence="4" key="1">
    <citation type="submission" date="2020-10" db="EMBL/GenBank/DDBJ databases">
        <authorList>
            <person name="Castelo-Branco R."/>
            <person name="Eusebio N."/>
            <person name="Adriana R."/>
            <person name="Vieira A."/>
            <person name="Brugerolle De Fraissinette N."/>
            <person name="Rezende De Castro R."/>
            <person name="Schneider M.P."/>
            <person name="Vasconcelos V."/>
            <person name="Leao P.N."/>
        </authorList>
    </citation>
    <scope>NUCLEOTIDE SEQUENCE</scope>
    <source>
        <strain evidence="4">LEGE 11480</strain>
    </source>
</reference>
<name>A0A928VTC4_9CYAN</name>
<dbReference type="InterPro" id="IPR007280">
    <property type="entry name" value="Peptidase_C_arc/bac"/>
</dbReference>
<feature type="domain" description="Peptidase C-terminal archaeal/bacterial" evidence="3">
    <location>
        <begin position="349"/>
        <end position="419"/>
    </location>
</feature>
<comment type="caution">
    <text evidence="4">The sequence shown here is derived from an EMBL/GenBank/DDBJ whole genome shotgun (WGS) entry which is preliminary data.</text>
</comment>
<evidence type="ECO:0000313" key="4">
    <source>
        <dbReference type="EMBL" id="MBE9032200.1"/>
    </source>
</evidence>
<evidence type="ECO:0000256" key="1">
    <source>
        <dbReference type="ARBA" id="ARBA00022729"/>
    </source>
</evidence>
<dbReference type="Pfam" id="PF04151">
    <property type="entry name" value="PPC"/>
    <property type="match status" value="1"/>
</dbReference>
<dbReference type="InterPro" id="IPR028994">
    <property type="entry name" value="Integrin_alpha_N"/>
</dbReference>
<dbReference type="Gene3D" id="3.40.33.10">
    <property type="entry name" value="CAP"/>
    <property type="match status" value="1"/>
</dbReference>
<dbReference type="AlphaFoldDB" id="A0A928VTC4"/>
<dbReference type="Gene3D" id="2.130.10.130">
    <property type="entry name" value="Integrin alpha, N-terminal"/>
    <property type="match status" value="1"/>
</dbReference>
<protein>
    <submittedName>
        <fullName evidence="4">FG-GAP repeat protein</fullName>
    </submittedName>
</protein>
<organism evidence="4 5">
    <name type="scientific">Romeriopsis navalis LEGE 11480</name>
    <dbReference type="NCBI Taxonomy" id="2777977"/>
    <lineage>
        <taxon>Bacteria</taxon>
        <taxon>Bacillati</taxon>
        <taxon>Cyanobacteriota</taxon>
        <taxon>Cyanophyceae</taxon>
        <taxon>Leptolyngbyales</taxon>
        <taxon>Leptolyngbyaceae</taxon>
        <taxon>Romeriopsis</taxon>
        <taxon>Romeriopsis navalis</taxon>
    </lineage>
</organism>
<evidence type="ECO:0000259" key="2">
    <source>
        <dbReference type="Pfam" id="PF00188"/>
    </source>
</evidence>
<evidence type="ECO:0000259" key="3">
    <source>
        <dbReference type="Pfam" id="PF04151"/>
    </source>
</evidence>
<gene>
    <name evidence="4" type="ORF">IQ266_20890</name>
</gene>
<dbReference type="Proteomes" id="UP000625316">
    <property type="component" value="Unassembled WGS sequence"/>
</dbReference>
<dbReference type="InterPro" id="IPR014044">
    <property type="entry name" value="CAP_dom"/>
</dbReference>
<proteinExistence type="predicted"/>
<keyword evidence="1" id="KW-0732">Signal</keyword>
<dbReference type="Pfam" id="PF01839">
    <property type="entry name" value="FG-GAP"/>
    <property type="match status" value="1"/>
</dbReference>
<dbReference type="SUPFAM" id="SSF55797">
    <property type="entry name" value="PR-1-like"/>
    <property type="match status" value="1"/>
</dbReference>
<keyword evidence="5" id="KW-1185">Reference proteome</keyword>
<accession>A0A928VTC4</accession>
<dbReference type="Gene3D" id="2.60.120.380">
    <property type="match status" value="1"/>
</dbReference>